<dbReference type="InterPro" id="IPR029069">
    <property type="entry name" value="HotDog_dom_sf"/>
</dbReference>
<dbReference type="GO" id="GO:0016787">
    <property type="term" value="F:hydrolase activity"/>
    <property type="evidence" value="ECO:0007669"/>
    <property type="project" value="UniProtKB-KW"/>
</dbReference>
<dbReference type="SUPFAM" id="SSF54637">
    <property type="entry name" value="Thioesterase/thiol ester dehydrase-isomerase"/>
    <property type="match status" value="1"/>
</dbReference>
<evidence type="ECO:0000313" key="1">
    <source>
        <dbReference type="EMBL" id="MFC7062120.1"/>
    </source>
</evidence>
<dbReference type="Proteomes" id="UP001596410">
    <property type="component" value="Unassembled WGS sequence"/>
</dbReference>
<comment type="caution">
    <text evidence="1">The sequence shown here is derived from an EMBL/GenBank/DDBJ whole genome shotgun (WGS) entry which is preliminary data.</text>
</comment>
<dbReference type="Gene3D" id="3.10.129.10">
    <property type="entry name" value="Hotdog Thioesterase"/>
    <property type="match status" value="1"/>
</dbReference>
<keyword evidence="1" id="KW-0378">Hydrolase</keyword>
<dbReference type="CDD" id="cd03443">
    <property type="entry name" value="PaaI_thioesterase"/>
    <property type="match status" value="1"/>
</dbReference>
<accession>A0ABW2EMK9</accession>
<evidence type="ECO:0000313" key="2">
    <source>
        <dbReference type="Proteomes" id="UP001596410"/>
    </source>
</evidence>
<organism evidence="1 2">
    <name type="scientific">Halobacillus seohaensis</name>
    <dbReference type="NCBI Taxonomy" id="447421"/>
    <lineage>
        <taxon>Bacteria</taxon>
        <taxon>Bacillati</taxon>
        <taxon>Bacillota</taxon>
        <taxon>Bacilli</taxon>
        <taxon>Bacillales</taxon>
        <taxon>Bacillaceae</taxon>
        <taxon>Halobacillus</taxon>
    </lineage>
</organism>
<reference evidence="2" key="1">
    <citation type="journal article" date="2019" name="Int. J. Syst. Evol. Microbiol.">
        <title>The Global Catalogue of Microorganisms (GCM) 10K type strain sequencing project: providing services to taxonomists for standard genome sequencing and annotation.</title>
        <authorList>
            <consortium name="The Broad Institute Genomics Platform"/>
            <consortium name="The Broad Institute Genome Sequencing Center for Infectious Disease"/>
            <person name="Wu L."/>
            <person name="Ma J."/>
        </authorList>
    </citation>
    <scope>NUCLEOTIDE SEQUENCE [LARGE SCALE GENOMIC DNA]</scope>
    <source>
        <strain evidence="2">CGMCC 4.1621</strain>
    </source>
</reference>
<keyword evidence="2" id="KW-1185">Reference proteome</keyword>
<protein>
    <submittedName>
        <fullName evidence="1">PaaI family thioesterase</fullName>
        <ecNumber evidence="1">3.1.2.-</ecNumber>
    </submittedName>
</protein>
<proteinExistence type="predicted"/>
<name>A0ABW2EMK9_9BACI</name>
<sequence length="124" mass="13575">MNNHSSFFDYIGYQKYKGENQPIKLELNIKEKVLSEDGTIPAGVFASMLDIVVGSTISSEMGNPTTTVNLNMNFFDLTNKGAYTAFASITYKDEKMITGEGVVVDKMKNIVAKGVGTFKVLSSK</sequence>
<gene>
    <name evidence="1" type="ORF">ACFQIC_09650</name>
</gene>
<dbReference type="EMBL" id="JBHSZV010000025">
    <property type="protein sequence ID" value="MFC7062120.1"/>
    <property type="molecule type" value="Genomic_DNA"/>
</dbReference>
<dbReference type="EC" id="3.1.2.-" evidence="1"/>